<evidence type="ECO:0000256" key="2">
    <source>
        <dbReference type="SAM" id="SignalP"/>
    </source>
</evidence>
<dbReference type="InterPro" id="IPR008258">
    <property type="entry name" value="Transglycosylase_SLT_dom_1"/>
</dbReference>
<feature type="domain" description="Transglycosylase SLT" evidence="3">
    <location>
        <begin position="650"/>
        <end position="749"/>
    </location>
</feature>
<proteinExistence type="predicted"/>
<dbReference type="PANTHER" id="PTHR37423:SF2">
    <property type="entry name" value="MEMBRANE-BOUND LYTIC MUREIN TRANSGLYCOSYLASE C"/>
    <property type="match status" value="1"/>
</dbReference>
<comment type="caution">
    <text evidence="4">The sequence shown here is derived from an EMBL/GenBank/DDBJ whole genome shotgun (WGS) entry which is preliminary data.</text>
</comment>
<dbReference type="Pfam" id="PF01464">
    <property type="entry name" value="SLT"/>
    <property type="match status" value="1"/>
</dbReference>
<dbReference type="SUPFAM" id="SSF53955">
    <property type="entry name" value="Lysozyme-like"/>
    <property type="match status" value="1"/>
</dbReference>
<reference evidence="4 5" key="1">
    <citation type="journal article" date="2019" name="Nat. Microbiol.">
        <title>Mediterranean grassland soil C-N compound turnover is dependent on rainfall and depth, and is mediated by genomically divergent microorganisms.</title>
        <authorList>
            <person name="Diamond S."/>
            <person name="Andeer P.F."/>
            <person name="Li Z."/>
            <person name="Crits-Christoph A."/>
            <person name="Burstein D."/>
            <person name="Anantharaman K."/>
            <person name="Lane K.R."/>
            <person name="Thomas B.C."/>
            <person name="Pan C."/>
            <person name="Northen T.R."/>
            <person name="Banfield J.F."/>
        </authorList>
    </citation>
    <scope>NUCLEOTIDE SEQUENCE [LARGE SCALE GENOMIC DNA]</scope>
    <source>
        <strain evidence="4">WS_9</strain>
    </source>
</reference>
<dbReference type="Gene3D" id="1.10.530.10">
    <property type="match status" value="1"/>
</dbReference>
<name>A0A538TIT6_UNCEI</name>
<accession>A0A538TIT6</accession>
<feature type="region of interest" description="Disordered" evidence="1">
    <location>
        <begin position="539"/>
        <end position="568"/>
    </location>
</feature>
<dbReference type="InterPro" id="IPR011990">
    <property type="entry name" value="TPR-like_helical_dom_sf"/>
</dbReference>
<dbReference type="PANTHER" id="PTHR37423">
    <property type="entry name" value="SOLUBLE LYTIC MUREIN TRANSGLYCOSYLASE-RELATED"/>
    <property type="match status" value="1"/>
</dbReference>
<organism evidence="4 5">
    <name type="scientific">Eiseniibacteriota bacterium</name>
    <dbReference type="NCBI Taxonomy" id="2212470"/>
    <lineage>
        <taxon>Bacteria</taxon>
        <taxon>Candidatus Eiseniibacteriota</taxon>
    </lineage>
</organism>
<dbReference type="EMBL" id="VBOZ01000030">
    <property type="protein sequence ID" value="TMQ63525.1"/>
    <property type="molecule type" value="Genomic_DNA"/>
</dbReference>
<feature type="chain" id="PRO_5022219915" description="Transglycosylase SLT domain-containing protein" evidence="2">
    <location>
        <begin position="25"/>
        <end position="791"/>
    </location>
</feature>
<protein>
    <recommendedName>
        <fullName evidence="3">Transglycosylase SLT domain-containing protein</fullName>
    </recommendedName>
</protein>
<evidence type="ECO:0000313" key="5">
    <source>
        <dbReference type="Proteomes" id="UP000317691"/>
    </source>
</evidence>
<dbReference type="Proteomes" id="UP000317691">
    <property type="component" value="Unassembled WGS sequence"/>
</dbReference>
<gene>
    <name evidence="4" type="ORF">E6K79_09780</name>
</gene>
<keyword evidence="2" id="KW-0732">Signal</keyword>
<dbReference type="InterPro" id="IPR023346">
    <property type="entry name" value="Lysozyme-like_dom_sf"/>
</dbReference>
<evidence type="ECO:0000313" key="4">
    <source>
        <dbReference type="EMBL" id="TMQ63525.1"/>
    </source>
</evidence>
<sequence>MTRGRAVLLAVCLVALIPAGRCLAESPSPLPKPRIGGTEWLAKRRSWDAARRELRAARWDGTIDEIVAASERSALAESAYVDALDSWAKSDNVAARRSADASIALNAPLRHGALDLIEHGRSDAAIRLLEGPLRRDQSLFPIRARAVGLHVARDSGLALLGWPPDRRQGRDRLIRWDFLGRARGDEVDAAHVVAAELADSVTNPRARRAALWTLLSQPRPSLRSFARVRLARSLVAHGEPRLAAQLLSQAYGIGDDEKVLLVNLKADLAGAMRDTLWGAVQMVNAARDPEIATAARYAIVKRAADWVRTRIDSLDESMWMDLVRMLGDVGEAETALSLFKRRHAPSPDAAAALARSEMEASLLARLKRNPDAAATYAKLLAREDLPAPARAKYALGLARARRGMGDFEAMDRNFLLAVSLDSMSAAGATAAWERAREWEDRKTPAEALGIFSWARRYVRDAATTQALMAHATIACIRAGQPDSALQFIYDVYQNPAHYWRARIAFAKGDTALALAQLQKVTLDDPWSYEGVRAAEELKRREIDPAGAADPKARRGQKQGRTREASRARVRTPRFDPELPIAIRLLGAVGATDLMVDELRDRAQREDDPMARSCTDALEEIGIFRVGRSDGAPPQRLEYPPAYPVAVLGSAKRDSLSAALLWAIMRQESAYQRAARSKAGAWGLLQLLPSTASRLNGSPVTETALTDPDLNVRLGARYLRGLIAEFGDPRAAMAAYNAGEEAVRRWLRDRPVVDDLWVELIPYRETRDYVKQVYTIWRRYEALYGVPSADQL</sequence>
<evidence type="ECO:0000259" key="3">
    <source>
        <dbReference type="Pfam" id="PF01464"/>
    </source>
</evidence>
<feature type="signal peptide" evidence="2">
    <location>
        <begin position="1"/>
        <end position="24"/>
    </location>
</feature>
<dbReference type="CDD" id="cd13401">
    <property type="entry name" value="Slt70-like"/>
    <property type="match status" value="1"/>
</dbReference>
<evidence type="ECO:0000256" key="1">
    <source>
        <dbReference type="SAM" id="MobiDB-lite"/>
    </source>
</evidence>
<dbReference type="Gene3D" id="1.25.40.10">
    <property type="entry name" value="Tetratricopeptide repeat domain"/>
    <property type="match status" value="1"/>
</dbReference>
<dbReference type="AlphaFoldDB" id="A0A538TIT6"/>